<dbReference type="Proteomes" id="UP000316621">
    <property type="component" value="Chromosome 2"/>
</dbReference>
<dbReference type="InterPro" id="IPR026960">
    <property type="entry name" value="RVT-Znf"/>
</dbReference>
<feature type="compositionally biased region" description="Basic and acidic residues" evidence="1">
    <location>
        <begin position="322"/>
        <end position="332"/>
    </location>
</feature>
<proteinExistence type="predicted"/>
<dbReference type="AlphaFoldDB" id="A0A4Y7IR52"/>
<dbReference type="InterPro" id="IPR009000">
    <property type="entry name" value="Transl_B-barrel_sf"/>
</dbReference>
<name>A0A4Y7IR52_PAPSO</name>
<reference evidence="3 4" key="1">
    <citation type="journal article" date="2018" name="Science">
        <title>The opium poppy genome and morphinan production.</title>
        <authorList>
            <person name="Guo L."/>
            <person name="Winzer T."/>
            <person name="Yang X."/>
            <person name="Li Y."/>
            <person name="Ning Z."/>
            <person name="He Z."/>
            <person name="Teodor R."/>
            <person name="Lu Y."/>
            <person name="Bowser T.A."/>
            <person name="Graham I.A."/>
            <person name="Ye K."/>
        </authorList>
    </citation>
    <scope>NUCLEOTIDE SEQUENCE [LARGE SCALE GENOMIC DNA]</scope>
    <source>
        <strain evidence="4">cv. HN1</strain>
        <tissue evidence="3">Leaves</tissue>
    </source>
</reference>
<keyword evidence="4" id="KW-1185">Reference proteome</keyword>
<evidence type="ECO:0000259" key="2">
    <source>
        <dbReference type="Pfam" id="PF13966"/>
    </source>
</evidence>
<protein>
    <recommendedName>
        <fullName evidence="2">Reverse transcriptase zinc-binding domain-containing protein</fullName>
    </recommendedName>
</protein>
<accession>A0A4Y7IR52</accession>
<evidence type="ECO:0000256" key="1">
    <source>
        <dbReference type="SAM" id="MobiDB-lite"/>
    </source>
</evidence>
<feature type="region of interest" description="Disordered" evidence="1">
    <location>
        <begin position="322"/>
        <end position="348"/>
    </location>
</feature>
<feature type="domain" description="Reverse transcriptase zinc-binding" evidence="2">
    <location>
        <begin position="30"/>
        <end position="67"/>
    </location>
</feature>
<organism evidence="3 4">
    <name type="scientific">Papaver somniferum</name>
    <name type="common">Opium poppy</name>
    <dbReference type="NCBI Taxonomy" id="3469"/>
    <lineage>
        <taxon>Eukaryota</taxon>
        <taxon>Viridiplantae</taxon>
        <taxon>Streptophyta</taxon>
        <taxon>Embryophyta</taxon>
        <taxon>Tracheophyta</taxon>
        <taxon>Spermatophyta</taxon>
        <taxon>Magnoliopsida</taxon>
        <taxon>Ranunculales</taxon>
        <taxon>Papaveraceae</taxon>
        <taxon>Papaveroideae</taxon>
        <taxon>Papaver</taxon>
    </lineage>
</organism>
<evidence type="ECO:0000313" key="4">
    <source>
        <dbReference type="Proteomes" id="UP000316621"/>
    </source>
</evidence>
<dbReference type="Pfam" id="PF13966">
    <property type="entry name" value="zf-RVT"/>
    <property type="match status" value="1"/>
</dbReference>
<feature type="compositionally biased region" description="Acidic residues" evidence="1">
    <location>
        <begin position="333"/>
        <end position="342"/>
    </location>
</feature>
<dbReference type="Gramene" id="RZC50182">
    <property type="protein sequence ID" value="RZC50182"/>
    <property type="gene ID" value="C5167_018605"/>
</dbReference>
<evidence type="ECO:0000313" key="3">
    <source>
        <dbReference type="EMBL" id="RZC50182.1"/>
    </source>
</evidence>
<dbReference type="EMBL" id="CM010716">
    <property type="protein sequence ID" value="RZC50182.1"/>
    <property type="molecule type" value="Genomic_DNA"/>
</dbReference>
<sequence>METNLGAKKGGTKDKNFYMEGYPQWTRCTEKIGRYVTEIPTECVICENEAETVHHLLFKCPFAHAVWFASPMGLRLQENTQENLIHLLESWLTNGDNEKRWGSRSSVKNTTLNLNLFLRYGFHESTSDLSIIRRIYTNDFQIVMAALLIAWVKDILNSGLWFHLWIICVCRNRLVEHGCLLVRKFFFHNDPNFCRLGKRRCPWMQEIAFQFQSYTRWTEHCLKCLASLSHPRACCTMKIYKGKDSSPQIWEYVAPVTGHCMVIMLLQGVMKRHGMEGGVISHGSSKFHRGCGSIGQSDAPGKVNQKFVVSLADPEEYSTLFEKHEEQGTREEEAVEVEDDSTDMSNKS</sequence>
<gene>
    <name evidence="3" type="ORF">C5167_018605</name>
</gene>
<dbReference type="SUPFAM" id="SSF50447">
    <property type="entry name" value="Translation proteins"/>
    <property type="match status" value="1"/>
</dbReference>